<evidence type="ECO:0000313" key="2">
    <source>
        <dbReference type="Proteomes" id="UP001177260"/>
    </source>
</evidence>
<dbReference type="EMBL" id="JAOPJF010000008">
    <property type="protein sequence ID" value="KAK1148365.1"/>
    <property type="molecule type" value="Genomic_DNA"/>
</dbReference>
<sequence>MMVISASSSPASSSQALVKTCETCVRAKIRCLRTPGSPVCDRRIEALEGKVNQLLGQIHNESQAGSSPSLDGDTTPRGESGESTRVSQDVISREVITFDHAASLLDGFRRTMMPHFPFVIIPEKTTLQELREQKPFLLLAVLTVSLYQNLSLRRIFMDEFRTAVRERMLFGLVESPFELLQGLLVSLGWSQYLYQPRQFTTYFHLALSIVVDMWLDRPPELRSCSRSEFGPNQMSPSHMAAVARDEKRAVIGCFVISSCVSIIMQKRCTFPWTPHIERFAMELAQDPEYPSDQFTIHLVRLQHVLERIDEMSVSHPPGMQGRVAEIERHIYNFRQEMEDFKAQLSFTRTNCLIISMQLHTLELYLTQVSLFDKFHPISSYNYPSPTTSNPDAPPSFHPRRQREPSMLPTSMPFRIDSLCRGLIAAERYFDSVLTWPVGVEHNTSYMQWVQIGFILAISAKIAVAASDPCFYRNERVGPLCDALNMPVVLHNCRRRMQALSSYGMDESGEPDVYYHYDQWLRHIHEWFDRNYCLAQPDGLPAQPRVPSSVPSSVPCSVPSSVPPSVPSSVPTSVPAPAPVQMPPANPQATMHVNPYFSPQSRDGSQPGQISVDNTGLSWLDTYQDATTEEIMNGWMALSAVPL</sequence>
<organism evidence="1 2">
    <name type="scientific">Aspergillus melleus</name>
    <dbReference type="NCBI Taxonomy" id="138277"/>
    <lineage>
        <taxon>Eukaryota</taxon>
        <taxon>Fungi</taxon>
        <taxon>Dikarya</taxon>
        <taxon>Ascomycota</taxon>
        <taxon>Pezizomycotina</taxon>
        <taxon>Eurotiomycetes</taxon>
        <taxon>Eurotiomycetidae</taxon>
        <taxon>Eurotiales</taxon>
        <taxon>Aspergillaceae</taxon>
        <taxon>Aspergillus</taxon>
        <taxon>Aspergillus subgen. Circumdati</taxon>
    </lineage>
</organism>
<proteinExistence type="predicted"/>
<protein>
    <submittedName>
        <fullName evidence="1">Uncharacterized protein</fullName>
    </submittedName>
</protein>
<keyword evidence="2" id="KW-1185">Reference proteome</keyword>
<dbReference type="Proteomes" id="UP001177260">
    <property type="component" value="Unassembled WGS sequence"/>
</dbReference>
<reference evidence="1 2" key="1">
    <citation type="journal article" date="2023" name="ACS Omega">
        <title>Identification of the Neoaspergillic Acid Biosynthesis Gene Cluster by Establishing an In Vitro CRISPR-Ribonucleoprotein Genetic System in Aspergillus melleus.</title>
        <authorList>
            <person name="Yuan B."/>
            <person name="Grau M.F."/>
            <person name="Murata R.M."/>
            <person name="Torok T."/>
            <person name="Venkateswaran K."/>
            <person name="Stajich J.E."/>
            <person name="Wang C.C.C."/>
        </authorList>
    </citation>
    <scope>NUCLEOTIDE SEQUENCE [LARGE SCALE GENOMIC DNA]</scope>
    <source>
        <strain evidence="1 2">IMV 1140</strain>
    </source>
</reference>
<accession>A0ACC3BCP3</accession>
<evidence type="ECO:0000313" key="1">
    <source>
        <dbReference type="EMBL" id="KAK1148365.1"/>
    </source>
</evidence>
<name>A0ACC3BCP3_9EURO</name>
<comment type="caution">
    <text evidence="1">The sequence shown here is derived from an EMBL/GenBank/DDBJ whole genome shotgun (WGS) entry which is preliminary data.</text>
</comment>
<gene>
    <name evidence="1" type="ORF">N8T08_010176</name>
</gene>